<sequence>MVNSVKFKRTKSTKGFAVKPNINPVPKLSITKNNVNNNMPIKFPYFREGISRFFSDINKINISKLAPKKNPKIAIRSNFNPKKIPTAIAEKTPAQITIGIKCSKIESGKENKPNTKNKQNPISIYRVIFDAFLLIFFFIFLIKAN</sequence>
<protein>
    <submittedName>
        <fullName evidence="2">Uncharacterized protein</fullName>
    </submittedName>
</protein>
<keyword evidence="3" id="KW-1185">Reference proteome</keyword>
<dbReference type="Proteomes" id="UP000320055">
    <property type="component" value="Unassembled WGS sequence"/>
</dbReference>
<name>A0A563W2Z8_9CYAN</name>
<dbReference type="EMBL" id="CAACVJ010000646">
    <property type="protein sequence ID" value="VEP18061.1"/>
    <property type="molecule type" value="Genomic_DNA"/>
</dbReference>
<keyword evidence="1" id="KW-0472">Membrane</keyword>
<evidence type="ECO:0000313" key="2">
    <source>
        <dbReference type="EMBL" id="VEP18061.1"/>
    </source>
</evidence>
<accession>A0A563W2Z8</accession>
<keyword evidence="1" id="KW-1133">Transmembrane helix</keyword>
<keyword evidence="1" id="KW-0812">Transmembrane</keyword>
<organism evidence="2 3">
    <name type="scientific">Hyella patelloides LEGE 07179</name>
    <dbReference type="NCBI Taxonomy" id="945734"/>
    <lineage>
        <taxon>Bacteria</taxon>
        <taxon>Bacillati</taxon>
        <taxon>Cyanobacteriota</taxon>
        <taxon>Cyanophyceae</taxon>
        <taxon>Pleurocapsales</taxon>
        <taxon>Hyellaceae</taxon>
        <taxon>Hyella</taxon>
    </lineage>
</organism>
<gene>
    <name evidence="2" type="ORF">H1P_6800002</name>
</gene>
<evidence type="ECO:0000256" key="1">
    <source>
        <dbReference type="SAM" id="Phobius"/>
    </source>
</evidence>
<evidence type="ECO:0000313" key="3">
    <source>
        <dbReference type="Proteomes" id="UP000320055"/>
    </source>
</evidence>
<feature type="transmembrane region" description="Helical" evidence="1">
    <location>
        <begin position="124"/>
        <end position="142"/>
    </location>
</feature>
<dbReference type="AlphaFoldDB" id="A0A563W2Z8"/>
<reference evidence="2 3" key="1">
    <citation type="submission" date="2019-01" db="EMBL/GenBank/DDBJ databases">
        <authorList>
            <person name="Brito A."/>
        </authorList>
    </citation>
    <scope>NUCLEOTIDE SEQUENCE [LARGE SCALE GENOMIC DNA]</scope>
    <source>
        <strain evidence="2">1</strain>
    </source>
</reference>
<proteinExistence type="predicted"/>